<dbReference type="EMBL" id="LR862148">
    <property type="protein sequence ID" value="CAD1830179.1"/>
    <property type="molecule type" value="Genomic_DNA"/>
</dbReference>
<dbReference type="AlphaFoldDB" id="A0A6V7PH40"/>
<evidence type="ECO:0000313" key="1">
    <source>
        <dbReference type="EMBL" id="CAD1830179.1"/>
    </source>
</evidence>
<protein>
    <submittedName>
        <fullName evidence="1">Uncharacterized protein</fullName>
    </submittedName>
</protein>
<reference evidence="1" key="1">
    <citation type="submission" date="2020-07" db="EMBL/GenBank/DDBJ databases">
        <authorList>
            <person name="Lin J."/>
        </authorList>
    </citation>
    <scope>NUCLEOTIDE SEQUENCE</scope>
</reference>
<name>A0A6V7PH40_ANACO</name>
<accession>A0A6V7PH40</accession>
<sequence>MGLSNKRGFEMELPREDLSWRSFCGLGLRYAKSLESRDFVVLCLGAIRRAGDLRGLVGALLECPFHPLQMDLFCGWPAVSRTKLLLGGVNVTHWTFAIGEVRVFDLCFEFFQIFWRVVDSVPTHGSYFENCGLISPLASFLHLGDISTMEGAWSLILELVGGEVFNPNSSQALTFGAQLLGLEPSPRLDWKGFSSHLELGKGLLHHRHDDRELDTIDHVCLPLCSFAHACEGRSPQAGTPEIAYATQARSCGIGRQNGMPWGRLIPRVGMLTTTGPFLARHKPDYTRVDP</sequence>
<gene>
    <name evidence="1" type="ORF">CB5_LOCUS13390</name>
</gene>
<organism evidence="1">
    <name type="scientific">Ananas comosus var. bracteatus</name>
    <name type="common">red pineapple</name>
    <dbReference type="NCBI Taxonomy" id="296719"/>
    <lineage>
        <taxon>Eukaryota</taxon>
        <taxon>Viridiplantae</taxon>
        <taxon>Streptophyta</taxon>
        <taxon>Embryophyta</taxon>
        <taxon>Tracheophyta</taxon>
        <taxon>Spermatophyta</taxon>
        <taxon>Magnoliopsida</taxon>
        <taxon>Liliopsida</taxon>
        <taxon>Poales</taxon>
        <taxon>Bromeliaceae</taxon>
        <taxon>Bromelioideae</taxon>
        <taxon>Ananas</taxon>
    </lineage>
</organism>
<proteinExistence type="predicted"/>